<dbReference type="EMBL" id="JAODWD010000006">
    <property type="protein sequence ID" value="MCT7661421.1"/>
    <property type="molecule type" value="Genomic_DNA"/>
</dbReference>
<comment type="caution">
    <text evidence="3">The sequence shown here is derived from an EMBL/GenBank/DDBJ whole genome shotgun (WGS) entry which is preliminary data.</text>
</comment>
<sequence length="142" mass="14441">MSPSRPAAVAAAVLLAVWAAPGASAQPAPAPPPAPAPATSIDADGTYQVGTQLVPGTYSSAGPIEGSACYWKRVNGEEMVDNGLTKKPQVIQIEATDTAFTTNDCQPWQRTDAPPPPQPGPGDLLGQLGSFIGKGILSGPPR</sequence>
<keyword evidence="2" id="KW-0732">Signal</keyword>
<feature type="chain" id="PRO_5045524521" description="Lipoprotein" evidence="2">
    <location>
        <begin position="26"/>
        <end position="142"/>
    </location>
</feature>
<organism evidence="3 4">
    <name type="scientific">Mycobacterium deserti</name>
    <dbReference type="NCBI Taxonomy" id="2978347"/>
    <lineage>
        <taxon>Bacteria</taxon>
        <taxon>Bacillati</taxon>
        <taxon>Actinomycetota</taxon>
        <taxon>Actinomycetes</taxon>
        <taxon>Mycobacteriales</taxon>
        <taxon>Mycobacteriaceae</taxon>
        <taxon>Mycobacterium</taxon>
    </lineage>
</organism>
<feature type="region of interest" description="Disordered" evidence="1">
    <location>
        <begin position="23"/>
        <end position="43"/>
    </location>
</feature>
<protein>
    <recommendedName>
        <fullName evidence="5">Lipoprotein</fullName>
    </recommendedName>
</protein>
<evidence type="ECO:0000256" key="2">
    <source>
        <dbReference type="SAM" id="SignalP"/>
    </source>
</evidence>
<evidence type="ECO:0008006" key="5">
    <source>
        <dbReference type="Google" id="ProtNLM"/>
    </source>
</evidence>
<reference evidence="4" key="1">
    <citation type="submission" date="2023-07" db="EMBL/GenBank/DDBJ databases">
        <authorList>
            <person name="Deng Y."/>
            <person name="Zhang Y.-Q."/>
        </authorList>
    </citation>
    <scope>NUCLEOTIDE SEQUENCE [LARGE SCALE GENOMIC DNA]</scope>
    <source>
        <strain evidence="4">CPCC 205710</strain>
    </source>
</reference>
<keyword evidence="4" id="KW-1185">Reference proteome</keyword>
<evidence type="ECO:0000256" key="1">
    <source>
        <dbReference type="SAM" id="MobiDB-lite"/>
    </source>
</evidence>
<evidence type="ECO:0000313" key="4">
    <source>
        <dbReference type="Proteomes" id="UP001206639"/>
    </source>
</evidence>
<gene>
    <name evidence="3" type="ORF">N4S67_23725</name>
</gene>
<name>A0ABT2MHF0_9MYCO</name>
<dbReference type="Proteomes" id="UP001206639">
    <property type="component" value="Unassembled WGS sequence"/>
</dbReference>
<accession>A0ABT2MHF0</accession>
<feature type="region of interest" description="Disordered" evidence="1">
    <location>
        <begin position="104"/>
        <end position="142"/>
    </location>
</feature>
<dbReference type="RefSeq" id="WP_260995483.1">
    <property type="nucleotide sequence ID" value="NZ_JAODWD010000006.1"/>
</dbReference>
<feature type="signal peptide" evidence="2">
    <location>
        <begin position="1"/>
        <end position="25"/>
    </location>
</feature>
<evidence type="ECO:0000313" key="3">
    <source>
        <dbReference type="EMBL" id="MCT7661421.1"/>
    </source>
</evidence>
<proteinExistence type="predicted"/>